<name>A0A915ZLX9_9GLOM</name>
<dbReference type="AlphaFoldDB" id="A0A915ZLX9"/>
<accession>A0A915ZLX9</accession>
<dbReference type="EMBL" id="CAGKOT010000040">
    <property type="protein sequence ID" value="CAB5379440.1"/>
    <property type="molecule type" value="Genomic_DNA"/>
</dbReference>
<gene>
    <name evidence="1" type="ORF">CHRIB12_LOCUS16634</name>
</gene>
<protein>
    <submittedName>
        <fullName evidence="1">Uncharacterized protein</fullName>
    </submittedName>
</protein>
<proteinExistence type="predicted"/>
<organism evidence="1 2">
    <name type="scientific">Rhizophagus irregularis</name>
    <dbReference type="NCBI Taxonomy" id="588596"/>
    <lineage>
        <taxon>Eukaryota</taxon>
        <taxon>Fungi</taxon>
        <taxon>Fungi incertae sedis</taxon>
        <taxon>Mucoromycota</taxon>
        <taxon>Glomeromycotina</taxon>
        <taxon>Glomeromycetes</taxon>
        <taxon>Glomerales</taxon>
        <taxon>Glomeraceae</taxon>
        <taxon>Rhizophagus</taxon>
    </lineage>
</organism>
<dbReference type="Proteomes" id="UP000684084">
    <property type="component" value="Unassembled WGS sequence"/>
</dbReference>
<reference evidence="1" key="1">
    <citation type="submission" date="2020-05" db="EMBL/GenBank/DDBJ databases">
        <authorList>
            <person name="Rincon C."/>
            <person name="Sanders R I."/>
            <person name="Robbins C."/>
            <person name="Chaturvedi A."/>
        </authorList>
    </citation>
    <scope>NUCLEOTIDE SEQUENCE</scope>
    <source>
        <strain evidence="1">CHB12</strain>
    </source>
</reference>
<evidence type="ECO:0000313" key="1">
    <source>
        <dbReference type="EMBL" id="CAB5379440.1"/>
    </source>
</evidence>
<sequence>MIGVFKRFGQPSGLGILENGSVSGNMEIRIMASDFELWMVMGLSWHRLGALIYKNGIIVFEYSKYRFTLDKYRLI</sequence>
<evidence type="ECO:0000313" key="2">
    <source>
        <dbReference type="Proteomes" id="UP000684084"/>
    </source>
</evidence>
<comment type="caution">
    <text evidence="1">The sequence shown here is derived from an EMBL/GenBank/DDBJ whole genome shotgun (WGS) entry which is preliminary data.</text>
</comment>
<dbReference type="OrthoDB" id="2451281at2759"/>